<dbReference type="GeneID" id="93423528"/>
<accession>A0A2V1IUH2</accession>
<comment type="caution">
    <text evidence="1">The sequence shown here is derived from an EMBL/GenBank/DDBJ whole genome shotgun (WGS) entry which is preliminary data.</text>
</comment>
<dbReference type="RefSeq" id="WP_107036327.1">
    <property type="nucleotide sequence ID" value="NZ_CP098825.1"/>
</dbReference>
<protein>
    <submittedName>
        <fullName evidence="1">Uncharacterized protein</fullName>
    </submittedName>
</protein>
<evidence type="ECO:0000313" key="2">
    <source>
        <dbReference type="Proteomes" id="UP000244925"/>
    </source>
</evidence>
<dbReference type="Proteomes" id="UP000244925">
    <property type="component" value="Unassembled WGS sequence"/>
</dbReference>
<proteinExistence type="predicted"/>
<evidence type="ECO:0000313" key="1">
    <source>
        <dbReference type="EMBL" id="PWB06942.1"/>
    </source>
</evidence>
<keyword evidence="2" id="KW-1185">Reference proteome</keyword>
<organism evidence="1 2">
    <name type="scientific">Paramuribaculum intestinale</name>
    <dbReference type="NCBI Taxonomy" id="2094151"/>
    <lineage>
        <taxon>Bacteria</taxon>
        <taxon>Pseudomonadati</taxon>
        <taxon>Bacteroidota</taxon>
        <taxon>Bacteroidia</taxon>
        <taxon>Bacteroidales</taxon>
        <taxon>Muribaculaceae</taxon>
        <taxon>Paramuribaculum</taxon>
    </lineage>
</organism>
<dbReference type="AlphaFoldDB" id="A0A2V1IUH2"/>
<reference evidence="2" key="1">
    <citation type="submission" date="2018-02" db="EMBL/GenBank/DDBJ databases">
        <authorList>
            <person name="Clavel T."/>
            <person name="Strowig T."/>
        </authorList>
    </citation>
    <scope>NUCLEOTIDE SEQUENCE [LARGE SCALE GENOMIC DNA]</scope>
    <source>
        <strain evidence="2">DSM 100764</strain>
    </source>
</reference>
<dbReference type="EMBL" id="PUBV01000017">
    <property type="protein sequence ID" value="PWB06942.1"/>
    <property type="molecule type" value="Genomic_DNA"/>
</dbReference>
<sequence>MVGLRYILPIIAVTLMAESGYAQWKIVIDPKTIEQVGINMASQKAIEDEHNKRLDTIASKQKKLEQYTISMATIKEMYKLTMENVSGFGTESKYYVEIGRCALDIILDVPELIKVVNGAKFTNKLLCLNELGNIVTETQQLVADFVNIVNNAKVRNPLKGQATAETKSDGYNLLDRYERLTLANRIYSDLMNIRYKVQGMMAMAQYATMNDLFFAIDPEGWANIVVMTNQVNGLVNDWNGLHKIDKLQIDYDKIDIINQFKWGF</sequence>
<gene>
    <name evidence="1" type="ORF">C5O25_08575</name>
</gene>
<name>A0A2V1IUH2_9BACT</name>